<proteinExistence type="predicted"/>
<reference evidence="1 2" key="1">
    <citation type="submission" date="2021-02" db="EMBL/GenBank/DDBJ databases">
        <title>Plant Genome Project.</title>
        <authorList>
            <person name="Zhang R.-G."/>
        </authorList>
    </citation>
    <scope>NUCLEOTIDE SEQUENCE [LARGE SCALE GENOMIC DNA]</scope>
    <source>
        <tissue evidence="1">Leaves</tissue>
    </source>
</reference>
<organism evidence="1 2">
    <name type="scientific">Xanthoceras sorbifolium</name>
    <dbReference type="NCBI Taxonomy" id="99658"/>
    <lineage>
        <taxon>Eukaryota</taxon>
        <taxon>Viridiplantae</taxon>
        <taxon>Streptophyta</taxon>
        <taxon>Embryophyta</taxon>
        <taxon>Tracheophyta</taxon>
        <taxon>Spermatophyta</taxon>
        <taxon>Magnoliopsida</taxon>
        <taxon>eudicotyledons</taxon>
        <taxon>Gunneridae</taxon>
        <taxon>Pentapetalae</taxon>
        <taxon>rosids</taxon>
        <taxon>malvids</taxon>
        <taxon>Sapindales</taxon>
        <taxon>Sapindaceae</taxon>
        <taxon>Xanthoceroideae</taxon>
        <taxon>Xanthoceras</taxon>
    </lineage>
</organism>
<keyword evidence="2" id="KW-1185">Reference proteome</keyword>
<dbReference type="Proteomes" id="UP000827721">
    <property type="component" value="Unassembled WGS sequence"/>
</dbReference>
<sequence length="51" mass="5801">MGHIMEFSSVCSVSMKHSEVLSYLANISSNEDIEQSIHVDEEQSNEDVDNW</sequence>
<evidence type="ECO:0000313" key="1">
    <source>
        <dbReference type="EMBL" id="KAH7575051.1"/>
    </source>
</evidence>
<gene>
    <name evidence="1" type="ORF">JRO89_XS02G0040700</name>
</gene>
<protein>
    <submittedName>
        <fullName evidence="1">Uncharacterized protein</fullName>
    </submittedName>
</protein>
<dbReference type="EMBL" id="JAFEMO010000002">
    <property type="protein sequence ID" value="KAH7575051.1"/>
    <property type="molecule type" value="Genomic_DNA"/>
</dbReference>
<name>A0ABQ8IER1_9ROSI</name>
<evidence type="ECO:0000313" key="2">
    <source>
        <dbReference type="Proteomes" id="UP000827721"/>
    </source>
</evidence>
<comment type="caution">
    <text evidence="1">The sequence shown here is derived from an EMBL/GenBank/DDBJ whole genome shotgun (WGS) entry which is preliminary data.</text>
</comment>
<accession>A0ABQ8IER1</accession>